<protein>
    <submittedName>
        <fullName evidence="1">Uncharacterized protein</fullName>
    </submittedName>
</protein>
<name>A0ABQ4YRA3_9ASTR</name>
<organism evidence="1 2">
    <name type="scientific">Tanacetum coccineum</name>
    <dbReference type="NCBI Taxonomy" id="301880"/>
    <lineage>
        <taxon>Eukaryota</taxon>
        <taxon>Viridiplantae</taxon>
        <taxon>Streptophyta</taxon>
        <taxon>Embryophyta</taxon>
        <taxon>Tracheophyta</taxon>
        <taxon>Spermatophyta</taxon>
        <taxon>Magnoliopsida</taxon>
        <taxon>eudicotyledons</taxon>
        <taxon>Gunneridae</taxon>
        <taxon>Pentapetalae</taxon>
        <taxon>asterids</taxon>
        <taxon>campanulids</taxon>
        <taxon>Asterales</taxon>
        <taxon>Asteraceae</taxon>
        <taxon>Asteroideae</taxon>
        <taxon>Anthemideae</taxon>
        <taxon>Anthemidinae</taxon>
        <taxon>Tanacetum</taxon>
    </lineage>
</organism>
<evidence type="ECO:0000313" key="1">
    <source>
        <dbReference type="EMBL" id="GJS79561.1"/>
    </source>
</evidence>
<gene>
    <name evidence="1" type="ORF">Tco_0729442</name>
</gene>
<proteinExistence type="predicted"/>
<comment type="caution">
    <text evidence="1">The sequence shown here is derived from an EMBL/GenBank/DDBJ whole genome shotgun (WGS) entry which is preliminary data.</text>
</comment>
<reference evidence="1" key="1">
    <citation type="journal article" date="2022" name="Int. J. Mol. Sci.">
        <title>Draft Genome of Tanacetum Coccineum: Genomic Comparison of Closely Related Tanacetum-Family Plants.</title>
        <authorList>
            <person name="Yamashiro T."/>
            <person name="Shiraishi A."/>
            <person name="Nakayama K."/>
            <person name="Satake H."/>
        </authorList>
    </citation>
    <scope>NUCLEOTIDE SEQUENCE</scope>
</reference>
<reference evidence="1" key="2">
    <citation type="submission" date="2022-01" db="EMBL/GenBank/DDBJ databases">
        <authorList>
            <person name="Yamashiro T."/>
            <person name="Shiraishi A."/>
            <person name="Satake H."/>
            <person name="Nakayama K."/>
        </authorList>
    </citation>
    <scope>NUCLEOTIDE SEQUENCE</scope>
</reference>
<evidence type="ECO:0000313" key="2">
    <source>
        <dbReference type="Proteomes" id="UP001151760"/>
    </source>
</evidence>
<sequence length="71" mass="8143">MSPNEEPGTMFKDSFEPRSSEILQLFAMLQTALEYIPTDEQNDFSFAGASEDEEIKENSCKHMLNDQDLNH</sequence>
<accession>A0ABQ4YRA3</accession>
<dbReference type="EMBL" id="BQNB010010607">
    <property type="protein sequence ID" value="GJS79561.1"/>
    <property type="molecule type" value="Genomic_DNA"/>
</dbReference>
<keyword evidence="2" id="KW-1185">Reference proteome</keyword>
<dbReference type="Proteomes" id="UP001151760">
    <property type="component" value="Unassembled WGS sequence"/>
</dbReference>